<dbReference type="AlphaFoldDB" id="A0A6H5ICD1"/>
<accession>A0A6H5ICD1</accession>
<keyword evidence="3" id="KW-1185">Reference proteome</keyword>
<evidence type="ECO:0000313" key="3">
    <source>
        <dbReference type="Proteomes" id="UP000479190"/>
    </source>
</evidence>
<dbReference type="Proteomes" id="UP000479190">
    <property type="component" value="Unassembled WGS sequence"/>
</dbReference>
<gene>
    <name evidence="2" type="ORF">TBRA_LOCUS5267</name>
</gene>
<protein>
    <submittedName>
        <fullName evidence="2">Uncharacterized protein</fullName>
    </submittedName>
</protein>
<name>A0A6H5ICD1_9HYME</name>
<dbReference type="EMBL" id="CADCXV010000706">
    <property type="protein sequence ID" value="CAB0033352.1"/>
    <property type="molecule type" value="Genomic_DNA"/>
</dbReference>
<reference evidence="2 3" key="1">
    <citation type="submission" date="2020-02" db="EMBL/GenBank/DDBJ databases">
        <authorList>
            <person name="Ferguson B K."/>
        </authorList>
    </citation>
    <scope>NUCLEOTIDE SEQUENCE [LARGE SCALE GENOMIC DNA]</scope>
</reference>
<sequence length="142" mass="15944">MNLCVCKRKLAPSAARPFLHASSSYTARRTHRTHQRSALISRESGDRRGASAGSAELLSDRFILLLVKVPRFRRGSSNTATQHHRVYIIYIHAATCLCAISYIDMRLCVSDQQGLALLKMPPAIELRISSAEEKEMLPRRPI</sequence>
<evidence type="ECO:0000313" key="2">
    <source>
        <dbReference type="EMBL" id="CAB0033352.1"/>
    </source>
</evidence>
<organism evidence="2 3">
    <name type="scientific">Trichogramma brassicae</name>
    <dbReference type="NCBI Taxonomy" id="86971"/>
    <lineage>
        <taxon>Eukaryota</taxon>
        <taxon>Metazoa</taxon>
        <taxon>Ecdysozoa</taxon>
        <taxon>Arthropoda</taxon>
        <taxon>Hexapoda</taxon>
        <taxon>Insecta</taxon>
        <taxon>Pterygota</taxon>
        <taxon>Neoptera</taxon>
        <taxon>Endopterygota</taxon>
        <taxon>Hymenoptera</taxon>
        <taxon>Apocrita</taxon>
        <taxon>Proctotrupomorpha</taxon>
        <taxon>Chalcidoidea</taxon>
        <taxon>Trichogrammatidae</taxon>
        <taxon>Trichogramma</taxon>
    </lineage>
</organism>
<feature type="region of interest" description="Disordered" evidence="1">
    <location>
        <begin position="25"/>
        <end position="49"/>
    </location>
</feature>
<proteinExistence type="predicted"/>
<evidence type="ECO:0000256" key="1">
    <source>
        <dbReference type="SAM" id="MobiDB-lite"/>
    </source>
</evidence>